<evidence type="ECO:0000256" key="7">
    <source>
        <dbReference type="ARBA" id="ARBA00022842"/>
    </source>
</evidence>
<dbReference type="SUPFAM" id="SSF143430">
    <property type="entry name" value="TTP0101/SSO1404-like"/>
    <property type="match status" value="1"/>
</dbReference>
<name>A0A1I7FG79_9BACL</name>
<evidence type="ECO:0000256" key="6">
    <source>
        <dbReference type="ARBA" id="ARBA00022801"/>
    </source>
</evidence>
<evidence type="ECO:0000313" key="11">
    <source>
        <dbReference type="EMBL" id="SFU35116.1"/>
    </source>
</evidence>
<organism evidence="11 12">
    <name type="scientific">Alicyclobacillus macrosporangiidus</name>
    <dbReference type="NCBI Taxonomy" id="392015"/>
    <lineage>
        <taxon>Bacteria</taxon>
        <taxon>Bacillati</taxon>
        <taxon>Bacillota</taxon>
        <taxon>Bacilli</taxon>
        <taxon>Bacillales</taxon>
        <taxon>Alicyclobacillaceae</taxon>
        <taxon>Alicyclobacillus</taxon>
    </lineage>
</organism>
<evidence type="ECO:0000256" key="2">
    <source>
        <dbReference type="ARBA" id="ARBA00009959"/>
    </source>
</evidence>
<gene>
    <name evidence="9" type="primary">cas2</name>
    <name evidence="11" type="ORF">SAMN05421543_101234</name>
</gene>
<dbReference type="Proteomes" id="UP000183508">
    <property type="component" value="Unassembled WGS sequence"/>
</dbReference>
<dbReference type="PANTHER" id="PTHR34405">
    <property type="entry name" value="CRISPR-ASSOCIATED ENDORIBONUCLEASE CAS2"/>
    <property type="match status" value="1"/>
</dbReference>
<dbReference type="EMBL" id="FPBV01000001">
    <property type="protein sequence ID" value="SFU35116.1"/>
    <property type="molecule type" value="Genomic_DNA"/>
</dbReference>
<dbReference type="Pfam" id="PF09827">
    <property type="entry name" value="CRISPR_Cas2"/>
    <property type="match status" value="1"/>
</dbReference>
<comment type="cofactor">
    <cofactor evidence="1 9">
        <name>Mg(2+)</name>
        <dbReference type="ChEBI" id="CHEBI:18420"/>
    </cofactor>
</comment>
<evidence type="ECO:0000256" key="3">
    <source>
        <dbReference type="ARBA" id="ARBA00022722"/>
    </source>
</evidence>
<evidence type="ECO:0000313" key="12">
    <source>
        <dbReference type="Proteomes" id="UP000183508"/>
    </source>
</evidence>
<proteinExistence type="inferred from homology"/>
<dbReference type="PANTHER" id="PTHR34405:SF3">
    <property type="entry name" value="CRISPR-ASSOCIATED ENDORIBONUCLEASE CAS2 3"/>
    <property type="match status" value="1"/>
</dbReference>
<keyword evidence="12" id="KW-1185">Reference proteome</keyword>
<evidence type="ECO:0000256" key="5">
    <source>
        <dbReference type="ARBA" id="ARBA00022759"/>
    </source>
</evidence>
<keyword evidence="4 9" id="KW-0479">Metal-binding</keyword>
<dbReference type="GO" id="GO:0004521">
    <property type="term" value="F:RNA endonuclease activity"/>
    <property type="evidence" value="ECO:0007669"/>
    <property type="project" value="UniProtKB-UniRule"/>
</dbReference>
<dbReference type="GO" id="GO:0046872">
    <property type="term" value="F:metal ion binding"/>
    <property type="evidence" value="ECO:0007669"/>
    <property type="project" value="UniProtKB-UniRule"/>
</dbReference>
<dbReference type="NCBIfam" id="TIGR01573">
    <property type="entry name" value="cas2"/>
    <property type="match status" value="1"/>
</dbReference>
<dbReference type="InterPro" id="IPR021127">
    <property type="entry name" value="CRISPR_associated_Cas2"/>
</dbReference>
<comment type="subunit">
    <text evidence="9">Homodimer, forms a heterotetramer with a Cas1 homodimer.</text>
</comment>
<keyword evidence="8 9" id="KW-0051">Antiviral defense</keyword>
<dbReference type="HAMAP" id="MF_01471">
    <property type="entry name" value="Cas2"/>
    <property type="match status" value="1"/>
</dbReference>
<accession>A0A1I7FG79</accession>
<keyword evidence="6 9" id="KW-0378">Hydrolase</keyword>
<keyword evidence="3 9" id="KW-0540">Nuclease</keyword>
<evidence type="ECO:0000256" key="10">
    <source>
        <dbReference type="PIRNR" id="PIRNR032582"/>
    </source>
</evidence>
<dbReference type="GO" id="GO:0051607">
    <property type="term" value="P:defense response to virus"/>
    <property type="evidence" value="ECO:0007669"/>
    <property type="project" value="UniProtKB-UniRule"/>
</dbReference>
<reference evidence="12" key="1">
    <citation type="submission" date="2016-10" db="EMBL/GenBank/DDBJ databases">
        <authorList>
            <person name="Varghese N."/>
        </authorList>
    </citation>
    <scope>NUCLEOTIDE SEQUENCE [LARGE SCALE GENOMIC DNA]</scope>
    <source>
        <strain evidence="12">DSM 17980</strain>
    </source>
</reference>
<dbReference type="RefSeq" id="WP_074948742.1">
    <property type="nucleotide sequence ID" value="NZ_FPBV01000001.1"/>
</dbReference>
<protein>
    <recommendedName>
        <fullName evidence="9">CRISPR-associated endoribonuclease Cas2</fullName>
        <ecNumber evidence="9">3.1.-.-</ecNumber>
    </recommendedName>
</protein>
<dbReference type="CDD" id="cd09725">
    <property type="entry name" value="Cas2_I_II_III"/>
    <property type="match status" value="1"/>
</dbReference>
<dbReference type="PIRSF" id="PIRSF032582">
    <property type="entry name" value="Cas2"/>
    <property type="match status" value="1"/>
</dbReference>
<dbReference type="GO" id="GO:0043571">
    <property type="term" value="P:maintenance of CRISPR repeat elements"/>
    <property type="evidence" value="ECO:0007669"/>
    <property type="project" value="UniProtKB-UniRule"/>
</dbReference>
<dbReference type="InterPro" id="IPR019199">
    <property type="entry name" value="Virulence_VapD/CRISPR_Cas2"/>
</dbReference>
<keyword evidence="7 9" id="KW-0460">Magnesium</keyword>
<evidence type="ECO:0000256" key="1">
    <source>
        <dbReference type="ARBA" id="ARBA00001946"/>
    </source>
</evidence>
<evidence type="ECO:0000256" key="9">
    <source>
        <dbReference type="HAMAP-Rule" id="MF_01471"/>
    </source>
</evidence>
<comment type="similarity">
    <text evidence="2 9 10">Belongs to the CRISPR-associated endoribonuclease Cas2 protein family.</text>
</comment>
<dbReference type="OrthoDB" id="9798176at2"/>
<dbReference type="STRING" id="392015.SAMN05421543_101234"/>
<evidence type="ECO:0000256" key="4">
    <source>
        <dbReference type="ARBA" id="ARBA00022723"/>
    </source>
</evidence>
<dbReference type="AlphaFoldDB" id="A0A1I7FG79"/>
<evidence type="ECO:0000256" key="8">
    <source>
        <dbReference type="ARBA" id="ARBA00023118"/>
    </source>
</evidence>
<comment type="function">
    <text evidence="9">CRISPR (clustered regularly interspaced short palindromic repeat), is an adaptive immune system that provides protection against mobile genetic elements (viruses, transposable elements and conjugative plasmids). CRISPR clusters contain sequences complementary to antecedent mobile elements and target invading nucleic acids. CRISPR clusters are transcribed and processed into CRISPR RNA (crRNA). Functions as a ssRNA-specific endoribonuclease. Involved in the integration of spacer DNA into the CRISPR cassette.</text>
</comment>
<dbReference type="Gene3D" id="3.30.70.240">
    <property type="match status" value="1"/>
</dbReference>
<dbReference type="GO" id="GO:0016787">
    <property type="term" value="F:hydrolase activity"/>
    <property type="evidence" value="ECO:0007669"/>
    <property type="project" value="UniProtKB-KW"/>
</dbReference>
<dbReference type="EC" id="3.1.-.-" evidence="9"/>
<sequence>MYVVVAYDIRTDTKAGQKRLRRIAQVCVNHGQRVQKSVFECQVDELQFADLVRQLRDVIHPAEDSIRIYRVHDFSKRTLVSLGREIGIDFEEPMIL</sequence>
<feature type="binding site" evidence="9">
    <location>
        <position position="8"/>
    </location>
    <ligand>
        <name>Mg(2+)</name>
        <dbReference type="ChEBI" id="CHEBI:18420"/>
        <note>catalytic</note>
    </ligand>
</feature>
<keyword evidence="5 9" id="KW-0255">Endonuclease</keyword>